<gene>
    <name evidence="2" type="ORF">DKX38_028070</name>
</gene>
<feature type="region of interest" description="Disordered" evidence="1">
    <location>
        <begin position="285"/>
        <end position="415"/>
    </location>
</feature>
<keyword evidence="3" id="KW-1185">Reference proteome</keyword>
<feature type="compositionally biased region" description="Basic residues" evidence="1">
    <location>
        <begin position="187"/>
        <end position="202"/>
    </location>
</feature>
<dbReference type="Proteomes" id="UP000326939">
    <property type="component" value="Chromosome 18"/>
</dbReference>
<feature type="compositionally biased region" description="Basic residues" evidence="1">
    <location>
        <begin position="309"/>
        <end position="328"/>
    </location>
</feature>
<feature type="region of interest" description="Disordered" evidence="1">
    <location>
        <begin position="528"/>
        <end position="551"/>
    </location>
</feature>
<feature type="compositionally biased region" description="Basic and acidic residues" evidence="1">
    <location>
        <begin position="170"/>
        <end position="179"/>
    </location>
</feature>
<feature type="compositionally biased region" description="Basic residues" evidence="1">
    <location>
        <begin position="68"/>
        <end position="81"/>
    </location>
</feature>
<sequence length="636" mass="72299">MKALESYVIVLDSKANPQFHAQVSFPEIPGNISNLTCSRTKQRKRKKETQKTAHEIQDLRGKNLRRVSRRRRRTESKKQKRVFSVERVEASSSHGMASNCGRNRSPLLQQELANLDDEGDIRKSAMKTLKSYVIGLDSKATPQVLSQVSFTEFQGKISNLTCSRTKQRKRGNETQKTAHENPNLRGKNLRRVSRRRRRKSKEQKRVFSVERVEASSSHGMASNCGKNKEPKQELANLDDDGDSRKSAMKALKSYVIVLDSKANPQFRAQVSYTEIQGIISNLTCSRTKQRKRKKETQKTAHENQDLRGKNLRRVSRRRRRRKSKKQKRVFSVERVEASSSHGMASNCGKNKEPKVKNRKKSESITALKQAALMESPSNCGNKKEAKGNISNLTCSRTKQRKRKKETQKTAHQNPDLRGKNLCREEYLEGGGGKARNKRECLVLRELKLAVLMERLRIVVTIKSPKTGRNMSPLLRQELANLDDDGDSRKSAMKTLKAYVIGLDSKATPQFLAQVSSLEFQGNISNLTCSRRKQKKRQKETQKTAHENPDLLGRNLGSRNALVLKLLIFRTFFEGNSSHGKPFELVTTKRLLSTTRRNQIPLLRQELANLDTSGDSCKSAMKALKSYVKGLDYKANP</sequence>
<dbReference type="EMBL" id="VDCV01000018">
    <property type="protein sequence ID" value="KAB5514164.1"/>
    <property type="molecule type" value="Genomic_DNA"/>
</dbReference>
<accession>A0A5N5J8G9</accession>
<evidence type="ECO:0000256" key="1">
    <source>
        <dbReference type="SAM" id="MobiDB-lite"/>
    </source>
</evidence>
<organism evidence="2 3">
    <name type="scientific">Salix brachista</name>
    <dbReference type="NCBI Taxonomy" id="2182728"/>
    <lineage>
        <taxon>Eukaryota</taxon>
        <taxon>Viridiplantae</taxon>
        <taxon>Streptophyta</taxon>
        <taxon>Embryophyta</taxon>
        <taxon>Tracheophyta</taxon>
        <taxon>Spermatophyta</taxon>
        <taxon>Magnoliopsida</taxon>
        <taxon>eudicotyledons</taxon>
        <taxon>Gunneridae</taxon>
        <taxon>Pentapetalae</taxon>
        <taxon>rosids</taxon>
        <taxon>fabids</taxon>
        <taxon>Malpighiales</taxon>
        <taxon>Salicaceae</taxon>
        <taxon>Saliceae</taxon>
        <taxon>Salix</taxon>
    </lineage>
</organism>
<evidence type="ECO:0000313" key="3">
    <source>
        <dbReference type="Proteomes" id="UP000326939"/>
    </source>
</evidence>
<dbReference type="AlphaFoldDB" id="A0A5N5J8G9"/>
<feature type="compositionally biased region" description="Basic and acidic residues" evidence="1">
    <location>
        <begin position="296"/>
        <end position="308"/>
    </location>
</feature>
<reference evidence="3" key="1">
    <citation type="journal article" date="2019" name="Gigascience">
        <title>De novo genome assembly of the endangered Acer yangbiense, a plant species with extremely small populations endemic to Yunnan Province, China.</title>
        <authorList>
            <person name="Yang J."/>
            <person name="Wariss H.M."/>
            <person name="Tao L."/>
            <person name="Zhang R."/>
            <person name="Yun Q."/>
            <person name="Hollingsworth P."/>
            <person name="Dao Z."/>
            <person name="Luo G."/>
            <person name="Guo H."/>
            <person name="Ma Y."/>
            <person name="Sun W."/>
        </authorList>
    </citation>
    <scope>NUCLEOTIDE SEQUENCE [LARGE SCALE GENOMIC DNA]</scope>
    <source>
        <strain evidence="3">cv. br00</strain>
    </source>
</reference>
<proteinExistence type="predicted"/>
<feature type="compositionally biased region" description="Polar residues" evidence="1">
    <location>
        <begin position="90"/>
        <end position="103"/>
    </location>
</feature>
<name>A0A5N5J8G9_9ROSI</name>
<feature type="compositionally biased region" description="Basic and acidic residues" evidence="1">
    <location>
        <begin position="203"/>
        <end position="213"/>
    </location>
</feature>
<feature type="region of interest" description="Disordered" evidence="1">
    <location>
        <begin position="68"/>
        <end position="103"/>
    </location>
</feature>
<comment type="caution">
    <text evidence="2">The sequence shown here is derived from an EMBL/GenBank/DDBJ whole genome shotgun (WGS) entry which is preliminary data.</text>
</comment>
<evidence type="ECO:0000313" key="2">
    <source>
        <dbReference type="EMBL" id="KAB5514164.1"/>
    </source>
</evidence>
<feature type="region of interest" description="Disordered" evidence="1">
    <location>
        <begin position="162"/>
        <end position="243"/>
    </location>
</feature>
<feature type="compositionally biased region" description="Basic and acidic residues" evidence="1">
    <location>
        <begin position="538"/>
        <end position="548"/>
    </location>
</feature>
<protein>
    <submittedName>
        <fullName evidence="2">Uncharacterized protein</fullName>
    </submittedName>
</protein>